<dbReference type="OrthoDB" id="406505at2759"/>
<sequence length="134" mass="14448">MKRVIAIVLLISVLTLSPRSTFVNCSPVLTKKNGMFFGEATYYNTGLGACGKYNSDTDIVVAINKAQWGSTTNTNSNKICGKKITVNGPKGHVTVKVVDMCADCEYGSLDLSPSAFDKIASRSAGRVRISWKFS</sequence>
<evidence type="ECO:0000313" key="5">
    <source>
        <dbReference type="Proteomes" id="UP000789508"/>
    </source>
</evidence>
<feature type="chain" id="PRO_5040203276" evidence="2">
    <location>
        <begin position="26"/>
        <end position="134"/>
    </location>
</feature>
<evidence type="ECO:0000256" key="2">
    <source>
        <dbReference type="SAM" id="SignalP"/>
    </source>
</evidence>
<organism evidence="4 5">
    <name type="scientific">Ambispora leptoticha</name>
    <dbReference type="NCBI Taxonomy" id="144679"/>
    <lineage>
        <taxon>Eukaryota</taxon>
        <taxon>Fungi</taxon>
        <taxon>Fungi incertae sedis</taxon>
        <taxon>Mucoromycota</taxon>
        <taxon>Glomeromycotina</taxon>
        <taxon>Glomeromycetes</taxon>
        <taxon>Archaeosporales</taxon>
        <taxon>Ambisporaceae</taxon>
        <taxon>Ambispora</taxon>
    </lineage>
</organism>
<dbReference type="Pfam" id="PF03330">
    <property type="entry name" value="DPBB_1"/>
    <property type="match status" value="1"/>
</dbReference>
<gene>
    <name evidence="4" type="ORF">ALEPTO_LOCUS2685</name>
</gene>
<evidence type="ECO:0000259" key="3">
    <source>
        <dbReference type="Pfam" id="PF03330"/>
    </source>
</evidence>
<dbReference type="AlphaFoldDB" id="A0A9N8ZF23"/>
<dbReference type="InterPro" id="IPR036908">
    <property type="entry name" value="RlpA-like_sf"/>
</dbReference>
<dbReference type="SUPFAM" id="SSF50685">
    <property type="entry name" value="Barwin-like endoglucanases"/>
    <property type="match status" value="1"/>
</dbReference>
<proteinExistence type="predicted"/>
<feature type="signal peptide" evidence="2">
    <location>
        <begin position="1"/>
        <end position="25"/>
    </location>
</feature>
<dbReference type="CDD" id="cd22191">
    <property type="entry name" value="DPBB_RlpA_EXP_N-like"/>
    <property type="match status" value="1"/>
</dbReference>
<dbReference type="Gene3D" id="2.40.40.10">
    <property type="entry name" value="RlpA-like domain"/>
    <property type="match status" value="1"/>
</dbReference>
<evidence type="ECO:0000313" key="4">
    <source>
        <dbReference type="EMBL" id="CAG8484966.1"/>
    </source>
</evidence>
<evidence type="ECO:0000256" key="1">
    <source>
        <dbReference type="ARBA" id="ARBA00022729"/>
    </source>
</evidence>
<dbReference type="Proteomes" id="UP000789508">
    <property type="component" value="Unassembled WGS sequence"/>
</dbReference>
<dbReference type="InterPro" id="IPR051477">
    <property type="entry name" value="Expansin_CellWall"/>
</dbReference>
<keyword evidence="1 2" id="KW-0732">Signal</keyword>
<comment type="caution">
    <text evidence="4">The sequence shown here is derived from an EMBL/GenBank/DDBJ whole genome shotgun (WGS) entry which is preliminary data.</text>
</comment>
<keyword evidence="5" id="KW-1185">Reference proteome</keyword>
<reference evidence="4" key="1">
    <citation type="submission" date="2021-06" db="EMBL/GenBank/DDBJ databases">
        <authorList>
            <person name="Kallberg Y."/>
            <person name="Tangrot J."/>
            <person name="Rosling A."/>
        </authorList>
    </citation>
    <scope>NUCLEOTIDE SEQUENCE</scope>
    <source>
        <strain evidence="4">FL130A</strain>
    </source>
</reference>
<dbReference type="InterPro" id="IPR009009">
    <property type="entry name" value="RlpA-like_DPBB"/>
</dbReference>
<name>A0A9N8ZF23_9GLOM</name>
<feature type="domain" description="RlpA-like protein double-psi beta-barrel" evidence="3">
    <location>
        <begin position="38"/>
        <end position="130"/>
    </location>
</feature>
<dbReference type="PANTHER" id="PTHR31836:SF21">
    <property type="entry name" value="EXPANSIN-LIKE PROTEIN 7"/>
    <property type="match status" value="1"/>
</dbReference>
<dbReference type="EMBL" id="CAJVPS010000417">
    <property type="protein sequence ID" value="CAG8484966.1"/>
    <property type="molecule type" value="Genomic_DNA"/>
</dbReference>
<dbReference type="PANTHER" id="PTHR31836">
    <property type="match status" value="1"/>
</dbReference>
<protein>
    <submittedName>
        <fullName evidence="4">491_t:CDS:1</fullName>
    </submittedName>
</protein>
<accession>A0A9N8ZF23</accession>